<dbReference type="Gene3D" id="3.40.50.450">
    <property type="match status" value="1"/>
</dbReference>
<dbReference type="RefSeq" id="WP_265896314.1">
    <property type="nucleotide sequence ID" value="NZ_JAPIVE010000002.1"/>
</dbReference>
<dbReference type="InterPro" id="IPR003488">
    <property type="entry name" value="DprA"/>
</dbReference>
<dbReference type="PANTHER" id="PTHR43022:SF1">
    <property type="entry name" value="PROTEIN SMF"/>
    <property type="match status" value="1"/>
</dbReference>
<dbReference type="GO" id="GO:0009294">
    <property type="term" value="P:DNA-mediated transformation"/>
    <property type="evidence" value="ECO:0007669"/>
    <property type="project" value="InterPro"/>
</dbReference>
<name>A0AA41ZH99_9GAMM</name>
<reference evidence="4" key="1">
    <citation type="submission" date="2022-11" db="EMBL/GenBank/DDBJ databases">
        <title>Larsenimonas rhizosphaerae sp. nov., isolated from a tidal mudflat.</title>
        <authorList>
            <person name="Lee S.D."/>
            <person name="Kim I.S."/>
        </authorList>
    </citation>
    <scope>NUCLEOTIDE SEQUENCE</scope>
    <source>
        <strain evidence="4">GH2-1</strain>
    </source>
</reference>
<organism evidence="4 5">
    <name type="scientific">Larsenimonas rhizosphaerae</name>
    <dbReference type="NCBI Taxonomy" id="2944682"/>
    <lineage>
        <taxon>Bacteria</taxon>
        <taxon>Pseudomonadati</taxon>
        <taxon>Pseudomonadota</taxon>
        <taxon>Gammaproteobacteria</taxon>
        <taxon>Oceanospirillales</taxon>
        <taxon>Halomonadaceae</taxon>
        <taxon>Larsenimonas</taxon>
    </lineage>
</organism>
<dbReference type="InterPro" id="IPR041614">
    <property type="entry name" value="DprA_WH"/>
</dbReference>
<dbReference type="Pfam" id="PF02481">
    <property type="entry name" value="DNA_processg_A"/>
    <property type="match status" value="1"/>
</dbReference>
<dbReference type="Proteomes" id="UP001165678">
    <property type="component" value="Unassembled WGS sequence"/>
</dbReference>
<comment type="caution">
    <text evidence="4">The sequence shown here is derived from an EMBL/GenBank/DDBJ whole genome shotgun (WGS) entry which is preliminary data.</text>
</comment>
<accession>A0AA41ZH99</accession>
<evidence type="ECO:0000313" key="4">
    <source>
        <dbReference type="EMBL" id="MCX2524545.1"/>
    </source>
</evidence>
<evidence type="ECO:0000256" key="1">
    <source>
        <dbReference type="ARBA" id="ARBA00006525"/>
    </source>
</evidence>
<dbReference type="Gene3D" id="1.10.10.10">
    <property type="entry name" value="Winged helix-like DNA-binding domain superfamily/Winged helix DNA-binding domain"/>
    <property type="match status" value="1"/>
</dbReference>
<evidence type="ECO:0000259" key="2">
    <source>
        <dbReference type="Pfam" id="PF02481"/>
    </source>
</evidence>
<comment type="similarity">
    <text evidence="1">Belongs to the DprA/Smf family.</text>
</comment>
<gene>
    <name evidence="4" type="primary">dprA</name>
    <name evidence="4" type="ORF">OQ287_09840</name>
</gene>
<dbReference type="AlphaFoldDB" id="A0AA41ZH99"/>
<sequence length="373" mass="39967">MMLDLWERDSLPVQPATALDWLVLTLLPEVGARRLYRLREQQPAWPQGWLAALPVAAQPALREYLAHGEQSRAGAQAARLLAWCDQGPHRGVIHPGHPDWPALLDEIADPPPLLWVWGDVGLLSAPALAVVGTRKPTSEGSRNARHFSHALAGRGLCIVSGLALGIDGLAHQAALDAGGETIAVLGCGIDTLYPRQHQVLRDRLLAERGLLISEHPPGVMARPQFFPRRNRIITGLAMGVLVVEAALKSGSLVSARMAVEQNRDVFALPGSLSNPQAAGCLWLIQQGARLTCTPEEIFDELPLTLVDSVESTRAVSAPEEAVGLLALLGEVPVPIDTLIEQTGRAIGEVSSELLMLEIEGRAGQAAGGWVRTL</sequence>
<proteinExistence type="inferred from homology"/>
<feature type="domain" description="DprA winged helix" evidence="3">
    <location>
        <begin position="317"/>
        <end position="368"/>
    </location>
</feature>
<evidence type="ECO:0000313" key="5">
    <source>
        <dbReference type="Proteomes" id="UP001165678"/>
    </source>
</evidence>
<protein>
    <submittedName>
        <fullName evidence="4">DNA-processing protein DprA</fullName>
    </submittedName>
</protein>
<dbReference type="EMBL" id="JAPIVE010000002">
    <property type="protein sequence ID" value="MCX2524545.1"/>
    <property type="molecule type" value="Genomic_DNA"/>
</dbReference>
<dbReference type="Pfam" id="PF17782">
    <property type="entry name" value="WHD_DprA"/>
    <property type="match status" value="1"/>
</dbReference>
<dbReference type="PANTHER" id="PTHR43022">
    <property type="entry name" value="PROTEIN SMF"/>
    <property type="match status" value="1"/>
</dbReference>
<keyword evidence="5" id="KW-1185">Reference proteome</keyword>
<dbReference type="NCBIfam" id="TIGR00732">
    <property type="entry name" value="dprA"/>
    <property type="match status" value="1"/>
</dbReference>
<evidence type="ECO:0000259" key="3">
    <source>
        <dbReference type="Pfam" id="PF17782"/>
    </source>
</evidence>
<feature type="domain" description="Smf/DprA SLOG" evidence="2">
    <location>
        <begin position="92"/>
        <end position="301"/>
    </location>
</feature>
<dbReference type="InterPro" id="IPR057666">
    <property type="entry name" value="DrpA_SLOG"/>
</dbReference>
<dbReference type="SUPFAM" id="SSF102405">
    <property type="entry name" value="MCP/YpsA-like"/>
    <property type="match status" value="1"/>
</dbReference>
<dbReference type="InterPro" id="IPR036388">
    <property type="entry name" value="WH-like_DNA-bd_sf"/>
</dbReference>